<proteinExistence type="predicted"/>
<protein>
    <recommendedName>
        <fullName evidence="3">DUF1645 domain-containing protein</fullName>
    </recommendedName>
</protein>
<dbReference type="InterPro" id="IPR012442">
    <property type="entry name" value="DUF1645_plant"/>
</dbReference>
<reference evidence="2" key="1">
    <citation type="submission" date="2015-03" db="EMBL/GenBank/DDBJ databases">
        <title>A transcriptome of Araucaria cunninghamii, an australian fine timber species.</title>
        <authorList>
            <person name="Jing Yi C.J.Y."/>
            <person name="Yin San L.Y.S."/>
            <person name="Abdul Karim S.S."/>
            <person name="Wan Azmi N.N."/>
            <person name="Hercus R.R."/>
            <person name="Croft L.L."/>
        </authorList>
    </citation>
    <scope>NUCLEOTIDE SEQUENCE</scope>
    <source>
        <strain evidence="2">MI0301</strain>
        <tissue evidence="2">Leaf</tissue>
    </source>
</reference>
<feature type="compositionally biased region" description="Basic and acidic residues" evidence="1">
    <location>
        <begin position="173"/>
        <end position="183"/>
    </location>
</feature>
<evidence type="ECO:0000313" key="2">
    <source>
        <dbReference type="EMBL" id="JAG98872.1"/>
    </source>
</evidence>
<evidence type="ECO:0000256" key="1">
    <source>
        <dbReference type="SAM" id="MobiDB-lite"/>
    </source>
</evidence>
<dbReference type="Pfam" id="PF07816">
    <property type="entry name" value="DUF1645"/>
    <property type="match status" value="1"/>
</dbReference>
<dbReference type="EMBL" id="GCKF01016640">
    <property type="protein sequence ID" value="JAG98872.1"/>
    <property type="molecule type" value="Transcribed_RNA"/>
</dbReference>
<accession>A0A0D6R4V7</accession>
<organism evidence="2">
    <name type="scientific">Araucaria cunninghamii</name>
    <name type="common">Hoop pine</name>
    <name type="synonym">Moreton Bay pine</name>
    <dbReference type="NCBI Taxonomy" id="56994"/>
    <lineage>
        <taxon>Eukaryota</taxon>
        <taxon>Viridiplantae</taxon>
        <taxon>Streptophyta</taxon>
        <taxon>Embryophyta</taxon>
        <taxon>Tracheophyta</taxon>
        <taxon>Spermatophyta</taxon>
        <taxon>Pinopsida</taxon>
        <taxon>Pinidae</taxon>
        <taxon>Conifers II</taxon>
        <taxon>Araucariales</taxon>
        <taxon>Araucariaceae</taxon>
        <taxon>Araucaria</taxon>
    </lineage>
</organism>
<feature type="region of interest" description="Disordered" evidence="1">
    <location>
        <begin position="262"/>
        <end position="330"/>
    </location>
</feature>
<feature type="compositionally biased region" description="Basic and acidic residues" evidence="1">
    <location>
        <begin position="275"/>
        <end position="297"/>
    </location>
</feature>
<feature type="compositionally biased region" description="Polar residues" evidence="1">
    <location>
        <begin position="298"/>
        <end position="321"/>
    </location>
</feature>
<evidence type="ECO:0008006" key="3">
    <source>
        <dbReference type="Google" id="ProtNLM"/>
    </source>
</evidence>
<dbReference type="PANTHER" id="PTHR33095">
    <property type="entry name" value="OS07G0619500 PROTEIN"/>
    <property type="match status" value="1"/>
</dbReference>
<dbReference type="PANTHER" id="PTHR33095:SF57">
    <property type="entry name" value="EXPRESSED PROTEIN"/>
    <property type="match status" value="1"/>
</dbReference>
<name>A0A0D6R4V7_ARACU</name>
<sequence length="383" mass="42396">METLRVVEAGRGMGNNCKDFQYDYDSACSTPYVSAPSSPGRGGFYFSAPTSPVRCSVSHLPVPCRLEQNLALEQSLARGISMEEEAEAEAASAVSPSGSSDFEFSARFTEFEGPAVTADELFCNGQIRPMKLATHLERPQLLRPLVDCEGKEAEKPTEQMRMAVVEEEGESSSGRERGLWRDKSSRHRRTRSLSPLRSAPQWEADAPEPYKLEDNDEDDKSKRNGAAASAGPSKRRGGSRRWMSLKDFLYRSKSEGRGHARERLWASFSSPAKQSSEKQKNSKKPETPVRKQPEKTKTVASGSKKTNSGTVPPVSNSNRHGQGQRRAPVSAHELHYTANRAQSEELRRKTYLPYRQGLLGCLGFSSKGYTTMNGFAKTLHPLS</sequence>
<feature type="region of interest" description="Disordered" evidence="1">
    <location>
        <begin position="165"/>
        <end position="239"/>
    </location>
</feature>
<dbReference type="AlphaFoldDB" id="A0A0D6R4V7"/>